<proteinExistence type="predicted"/>
<dbReference type="InterPro" id="IPR050490">
    <property type="entry name" value="Bact_solute-bd_prot1"/>
</dbReference>
<gene>
    <name evidence="2" type="ORF">QS713_08055</name>
</gene>
<dbReference type="CDD" id="cd14748">
    <property type="entry name" value="PBP2_UgpB"/>
    <property type="match status" value="1"/>
</dbReference>
<dbReference type="Proteomes" id="UP001247542">
    <property type="component" value="Unassembled WGS sequence"/>
</dbReference>
<organism evidence="2 3">
    <name type="scientific">Gleimia hominis</name>
    <dbReference type="NCBI Taxonomy" id="595468"/>
    <lineage>
        <taxon>Bacteria</taxon>
        <taxon>Bacillati</taxon>
        <taxon>Actinomycetota</taxon>
        <taxon>Actinomycetes</taxon>
        <taxon>Actinomycetales</taxon>
        <taxon>Actinomycetaceae</taxon>
        <taxon>Gleimia</taxon>
    </lineage>
</organism>
<feature type="signal peptide" evidence="1">
    <location>
        <begin position="1"/>
        <end position="24"/>
    </location>
</feature>
<dbReference type="RefSeq" id="WP_313274289.1">
    <property type="nucleotide sequence ID" value="NZ_JASXSX010000004.1"/>
</dbReference>
<dbReference type="PANTHER" id="PTHR43649">
    <property type="entry name" value="ARABINOSE-BINDING PROTEIN-RELATED"/>
    <property type="match status" value="1"/>
</dbReference>
<evidence type="ECO:0000256" key="1">
    <source>
        <dbReference type="SAM" id="SignalP"/>
    </source>
</evidence>
<dbReference type="Gene3D" id="3.40.190.10">
    <property type="entry name" value="Periplasmic binding protein-like II"/>
    <property type="match status" value="1"/>
</dbReference>
<evidence type="ECO:0000313" key="3">
    <source>
        <dbReference type="Proteomes" id="UP001247542"/>
    </source>
</evidence>
<sequence length="430" mass="46468">MKLRKMLVATVAAGALVLSGCAGGSGSGTKQNDASGDVTIDFWSNHPANSRETETELIKAFEKENPNIKVKLTDAGKDYEEVAQKLNAALSGSQVPDVAIASDVTWFNFAFQGQAAPLDDLLKKVDADTADYVPSLYDEYKFEGSHYAVPFSRSTPLFYYNKELWKKAGLPDRGPKTWEEWDSDFAPKLKELSGVTPLSIPDGASYMDWYFQGMLWSMGGSYSKDWDMNLSSPESVKAGEFLQKQFKDGYFAAAKDATVTFTSGKAAAMLESTGSLQNAAKDGRVDIGTAFLPAPEGVPGASTGGAGLLIPKKSKNQEAAAKFIAFITNAQNTVKFSQATGYMPVRTSAVELPETKDYVKEHPNFNTALQQLPETQKQDAGRAFVPGGGARIGAALDKIAQGADVADTFKALDEEQQTIIDRDIKPKLKK</sequence>
<accession>A0ABU3ICB2</accession>
<evidence type="ECO:0000313" key="2">
    <source>
        <dbReference type="EMBL" id="MDT3768008.1"/>
    </source>
</evidence>
<comment type="caution">
    <text evidence="2">The sequence shown here is derived from an EMBL/GenBank/DDBJ whole genome shotgun (WGS) entry which is preliminary data.</text>
</comment>
<dbReference type="Pfam" id="PF13416">
    <property type="entry name" value="SBP_bac_8"/>
    <property type="match status" value="1"/>
</dbReference>
<dbReference type="EMBL" id="JASXSX010000004">
    <property type="protein sequence ID" value="MDT3768008.1"/>
    <property type="molecule type" value="Genomic_DNA"/>
</dbReference>
<dbReference type="PANTHER" id="PTHR43649:SF30">
    <property type="entry name" value="ABC TRANSPORTER SUBSTRATE-BINDING PROTEIN"/>
    <property type="match status" value="1"/>
</dbReference>
<keyword evidence="1" id="KW-0732">Signal</keyword>
<dbReference type="PROSITE" id="PS51257">
    <property type="entry name" value="PROKAR_LIPOPROTEIN"/>
    <property type="match status" value="1"/>
</dbReference>
<name>A0ABU3ICB2_9ACTO</name>
<reference evidence="2 3" key="1">
    <citation type="submission" date="2023-06" db="EMBL/GenBank/DDBJ databases">
        <title>Draft genome sequence of Gleimia hominis type strain CCUG 57540T.</title>
        <authorList>
            <person name="Salva-Serra F."/>
            <person name="Cardew S."/>
            <person name="Jensie Markopoulos S."/>
            <person name="Ohlen M."/>
            <person name="Inganas E."/>
            <person name="Svensson-Stadler L."/>
            <person name="Moore E.R.B."/>
        </authorList>
    </citation>
    <scope>NUCLEOTIDE SEQUENCE [LARGE SCALE GENOMIC DNA]</scope>
    <source>
        <strain evidence="2 3">CCUG 57540</strain>
    </source>
</reference>
<keyword evidence="3" id="KW-1185">Reference proteome</keyword>
<feature type="chain" id="PRO_5047494497" evidence="1">
    <location>
        <begin position="25"/>
        <end position="430"/>
    </location>
</feature>
<protein>
    <submittedName>
        <fullName evidence="2">ABC transporter substrate-binding protein</fullName>
    </submittedName>
</protein>
<dbReference type="SUPFAM" id="SSF53850">
    <property type="entry name" value="Periplasmic binding protein-like II"/>
    <property type="match status" value="1"/>
</dbReference>
<dbReference type="InterPro" id="IPR006059">
    <property type="entry name" value="SBP"/>
</dbReference>